<dbReference type="InterPro" id="IPR038081">
    <property type="entry name" value="CalX-like_sf"/>
</dbReference>
<keyword evidence="3" id="KW-0106">Calcium</keyword>
<comment type="caution">
    <text evidence="5">The sequence shown here is derived from an EMBL/GenBank/DDBJ whole genome shotgun (WGS) entry which is preliminary data.</text>
</comment>
<evidence type="ECO:0000256" key="3">
    <source>
        <dbReference type="ARBA" id="ARBA00022837"/>
    </source>
</evidence>
<dbReference type="InterPro" id="IPR003644">
    <property type="entry name" value="Calx_beta"/>
</dbReference>
<organism evidence="5 6">
    <name type="scientific">Marivirga lumbricoides</name>
    <dbReference type="NCBI Taxonomy" id="1046115"/>
    <lineage>
        <taxon>Bacteria</taxon>
        <taxon>Pseudomonadati</taxon>
        <taxon>Bacteroidota</taxon>
        <taxon>Cytophagia</taxon>
        <taxon>Cytophagales</taxon>
        <taxon>Marivirgaceae</taxon>
        <taxon>Marivirga</taxon>
    </lineage>
</organism>
<dbReference type="Pfam" id="PF13585">
    <property type="entry name" value="CHU_C"/>
    <property type="match status" value="1"/>
</dbReference>
<accession>A0ABQ1N5L4</accession>
<dbReference type="EMBL" id="BMEC01000015">
    <property type="protein sequence ID" value="GGC51442.1"/>
    <property type="molecule type" value="Genomic_DNA"/>
</dbReference>
<evidence type="ECO:0000256" key="1">
    <source>
        <dbReference type="ARBA" id="ARBA00022729"/>
    </source>
</evidence>
<dbReference type="NCBIfam" id="TIGR04131">
    <property type="entry name" value="Bac_Flav_CTERM"/>
    <property type="match status" value="1"/>
</dbReference>
<evidence type="ECO:0000256" key="2">
    <source>
        <dbReference type="ARBA" id="ARBA00022737"/>
    </source>
</evidence>
<feature type="domain" description="Calx-beta" evidence="4">
    <location>
        <begin position="275"/>
        <end position="373"/>
    </location>
</feature>
<evidence type="ECO:0000259" key="4">
    <source>
        <dbReference type="SMART" id="SM00237"/>
    </source>
</evidence>
<keyword evidence="2" id="KW-0677">Repeat</keyword>
<evidence type="ECO:0000313" key="5">
    <source>
        <dbReference type="EMBL" id="GGC51442.1"/>
    </source>
</evidence>
<proteinExistence type="predicted"/>
<keyword evidence="6" id="KW-1185">Reference proteome</keyword>
<dbReference type="RefSeq" id="WP_188467243.1">
    <property type="nucleotide sequence ID" value="NZ_BAABHU010000015.1"/>
</dbReference>
<name>A0ABQ1N5L4_9BACT</name>
<sequence length="582" mass="60519">MRRQLVSFTFAGAEVGATYNYSFTTDRGLGSVTGTGTITTGTDQITGIDLSGLADGTITLSVTLTDSNGNTGDEAVDTAIKDTSAPEEYSVNIDQTSITEANQSSVSFTFANAEVGATYNYSFTSSGGGTEVSGTCTITTATDQITGIDLSGLQDGTVTLSVTLTDNAGNTGPEVTDTVVKDVAAPAGYTVSIDQTEINNSNKNALSFTFNSAEVGATYNYSINSSGGGANVTGTGVIVTPADQITGIDVSGLNDGLLTLSVTLTDVAGNIGEPATSTVIKKTVSIEFTSSASTGFESQPSASIQVELSNISDKDVTVEYSVSGTATGSGIDYTLADGSLIIPAGNEAANIFISDIVNDTLPEDDETVIITLSNPQNASLGFNNVHTYTILDNDEMQTQTITFPPIEDQRLIEGQLDLEASGGDSGEPITFSIVTSPASGVASLSNGTIIFEGVGTVTVTASQAGNDFYLPAQDVTRTFSILTDEFLLPTLFTPNNDGFNDDLLLRGAARVERIEFIVFDRAGNEVYSADNIDELSQRGWDGTTNGAYQPQGTYIWVVSGNLTDGTRILINGKQKGIIALAR</sequence>
<dbReference type="Proteomes" id="UP000636010">
    <property type="component" value="Unassembled WGS sequence"/>
</dbReference>
<gene>
    <name evidence="5" type="ORF">GCM10011506_41460</name>
</gene>
<protein>
    <recommendedName>
        <fullName evidence="4">Calx-beta domain-containing protein</fullName>
    </recommendedName>
</protein>
<dbReference type="SUPFAM" id="SSF141072">
    <property type="entry name" value="CalX-like"/>
    <property type="match status" value="1"/>
</dbReference>
<keyword evidence="1" id="KW-0732">Signal</keyword>
<dbReference type="SMART" id="SM00237">
    <property type="entry name" value="Calx_beta"/>
    <property type="match status" value="1"/>
</dbReference>
<evidence type="ECO:0000313" key="6">
    <source>
        <dbReference type="Proteomes" id="UP000636010"/>
    </source>
</evidence>
<dbReference type="InterPro" id="IPR026341">
    <property type="entry name" value="T9SS_type_B"/>
</dbReference>
<dbReference type="Pfam" id="PF03160">
    <property type="entry name" value="Calx-beta"/>
    <property type="match status" value="1"/>
</dbReference>
<dbReference type="Gene3D" id="2.60.40.2030">
    <property type="match status" value="1"/>
</dbReference>
<reference evidence="6" key="1">
    <citation type="journal article" date="2019" name="Int. J. Syst. Evol. Microbiol.">
        <title>The Global Catalogue of Microorganisms (GCM) 10K type strain sequencing project: providing services to taxonomists for standard genome sequencing and annotation.</title>
        <authorList>
            <consortium name="The Broad Institute Genomics Platform"/>
            <consortium name="The Broad Institute Genome Sequencing Center for Infectious Disease"/>
            <person name="Wu L."/>
            <person name="Ma J."/>
        </authorList>
    </citation>
    <scope>NUCLEOTIDE SEQUENCE [LARGE SCALE GENOMIC DNA]</scope>
    <source>
        <strain evidence="6">CGMCC 1.10832</strain>
    </source>
</reference>